<gene>
    <name evidence="2" type="ORF">SAMN02745163_01662</name>
</gene>
<feature type="domain" description="BIG2" evidence="1">
    <location>
        <begin position="395"/>
        <end position="472"/>
    </location>
</feature>
<dbReference type="Gene3D" id="2.60.40.1080">
    <property type="match status" value="1"/>
</dbReference>
<keyword evidence="3" id="KW-1185">Reference proteome</keyword>
<dbReference type="SUPFAM" id="SSF49373">
    <property type="entry name" value="Invasin/intimin cell-adhesion fragments"/>
    <property type="match status" value="1"/>
</dbReference>
<dbReference type="SUPFAM" id="SSF53474">
    <property type="entry name" value="alpha/beta-Hydrolases"/>
    <property type="match status" value="1"/>
</dbReference>
<dbReference type="RefSeq" id="WP_072986209.1">
    <property type="nucleotide sequence ID" value="NZ_FQZB01000007.1"/>
</dbReference>
<dbReference type="InterPro" id="IPR003343">
    <property type="entry name" value="Big_2"/>
</dbReference>
<name>A0A1M6I1K9_9CLOT</name>
<dbReference type="Pfam" id="PF02368">
    <property type="entry name" value="Big_2"/>
    <property type="match status" value="1"/>
</dbReference>
<dbReference type="OrthoDB" id="5846020at2"/>
<evidence type="ECO:0000313" key="3">
    <source>
        <dbReference type="Proteomes" id="UP000184310"/>
    </source>
</evidence>
<reference evidence="2 3" key="1">
    <citation type="submission" date="2016-11" db="EMBL/GenBank/DDBJ databases">
        <authorList>
            <person name="Jaros S."/>
            <person name="Januszkiewicz K."/>
            <person name="Wedrychowicz H."/>
        </authorList>
    </citation>
    <scope>NUCLEOTIDE SEQUENCE [LARGE SCALE GENOMIC DNA]</scope>
    <source>
        <strain evidence="2 3">DSM 21758</strain>
    </source>
</reference>
<evidence type="ECO:0000259" key="1">
    <source>
        <dbReference type="SMART" id="SM00635"/>
    </source>
</evidence>
<dbReference type="Gene3D" id="3.40.50.1820">
    <property type="entry name" value="alpha/beta hydrolase"/>
    <property type="match status" value="1"/>
</dbReference>
<protein>
    <submittedName>
        <fullName evidence="2">Ig-like domain (Group 2)</fullName>
    </submittedName>
</protein>
<proteinExistence type="predicted"/>
<dbReference type="AlphaFoldDB" id="A0A1M6I1K9"/>
<sequence>MKQKGILRTISLIITLVLFCTFNTNIVYAQENEEYYKKSINQKCINLDWAKLSWDDLDWSKLDYGIYWYGMGNKPYKFIPNQVNPAFDPSKPTIIYVHGWQPDYSIIKHRESFYFYGKNSADEWIKNGWNVGVFYWNQFSDEINVEDAEAKIWTINSDKGMRWRKGDGTYDSSNVIRKNAAELFYDEYVKALNGYKGNEIRIAGHSLGSQMTIRLTKLISDNVDKGNISHELLPSRVALLDPYFSNLGKSYINNKWTGDVASDYIEKLIKDKNIPFEFYKSSALTGGITGDENFKLREMCAYTEIRPLFHIQAQQIEKHYDGKYNYFCSYEGKPPIEYVGLTPTGNVAASSKTPTLRIAEMMGGKYYWRQLSGRYTEASSDDTYQRISRFISTVSVSELELDKSNTNLKVGQYINIKANIKPTNATNKIVLWSSSDDSIAKVCVDGQVKGVGVGTANIKCITADGNIEKVCKVNVTK</sequence>
<dbReference type="InterPro" id="IPR029058">
    <property type="entry name" value="AB_hydrolase_fold"/>
</dbReference>
<dbReference type="InterPro" id="IPR008964">
    <property type="entry name" value="Invasin/intimin_cell_adhesion"/>
</dbReference>
<dbReference type="SMART" id="SM00635">
    <property type="entry name" value="BID_2"/>
    <property type="match status" value="1"/>
</dbReference>
<accession>A0A1M6I1K9</accession>
<dbReference type="Proteomes" id="UP000184310">
    <property type="component" value="Unassembled WGS sequence"/>
</dbReference>
<dbReference type="EMBL" id="FQZB01000007">
    <property type="protein sequence ID" value="SHJ28327.1"/>
    <property type="molecule type" value="Genomic_DNA"/>
</dbReference>
<evidence type="ECO:0000313" key="2">
    <source>
        <dbReference type="EMBL" id="SHJ28327.1"/>
    </source>
</evidence>
<organism evidence="2 3">
    <name type="scientific">Clostridium cavendishii DSM 21758</name>
    <dbReference type="NCBI Taxonomy" id="1121302"/>
    <lineage>
        <taxon>Bacteria</taxon>
        <taxon>Bacillati</taxon>
        <taxon>Bacillota</taxon>
        <taxon>Clostridia</taxon>
        <taxon>Eubacteriales</taxon>
        <taxon>Clostridiaceae</taxon>
        <taxon>Clostridium</taxon>
    </lineage>
</organism>
<dbReference type="STRING" id="1121302.SAMN02745163_01662"/>